<feature type="active site" evidence="2">
    <location>
        <position position="325"/>
    </location>
</feature>
<feature type="signal peptide" evidence="3">
    <location>
        <begin position="1"/>
        <end position="21"/>
    </location>
</feature>
<keyword evidence="6" id="KW-1185">Reference proteome</keyword>
<keyword evidence="1 5" id="KW-0031">Aminopeptidase</keyword>
<dbReference type="KEGG" id="fpal:HYN49_11920"/>
<evidence type="ECO:0000256" key="3">
    <source>
        <dbReference type="SAM" id="SignalP"/>
    </source>
</evidence>
<dbReference type="OrthoDB" id="9814054at2"/>
<feature type="chain" id="PRO_5015758566" description="Aminopeptidase" evidence="3">
    <location>
        <begin position="22"/>
        <end position="368"/>
    </location>
</feature>
<feature type="active site" evidence="2">
    <location>
        <position position="44"/>
    </location>
</feature>
<dbReference type="EMBL" id="CP029187">
    <property type="protein sequence ID" value="AWI26548.1"/>
    <property type="molecule type" value="Genomic_DNA"/>
</dbReference>
<dbReference type="SUPFAM" id="SSF54001">
    <property type="entry name" value="Cysteine proteinases"/>
    <property type="match status" value="1"/>
</dbReference>
<protein>
    <recommendedName>
        <fullName evidence="1">Aminopeptidase</fullName>
    </recommendedName>
</protein>
<evidence type="ECO:0000313" key="6">
    <source>
        <dbReference type="Proteomes" id="UP000244937"/>
    </source>
</evidence>
<comment type="similarity">
    <text evidence="1">Belongs to the peptidase C1 family.</text>
</comment>
<evidence type="ECO:0000256" key="2">
    <source>
        <dbReference type="PIRSR" id="PIRSR005700-1"/>
    </source>
</evidence>
<evidence type="ECO:0000256" key="1">
    <source>
        <dbReference type="PIRNR" id="PIRNR005700"/>
    </source>
</evidence>
<dbReference type="Proteomes" id="UP000244937">
    <property type="component" value="Chromosome"/>
</dbReference>
<dbReference type="InterPro" id="IPR038765">
    <property type="entry name" value="Papain-like_cys_pep_sf"/>
</dbReference>
<gene>
    <name evidence="5" type="ORF">HYN49_11920</name>
</gene>
<keyword evidence="1" id="KW-0788">Thiol protease</keyword>
<dbReference type="RefSeq" id="WP_108904325.1">
    <property type="nucleotide sequence ID" value="NZ_CP029187.1"/>
</dbReference>
<evidence type="ECO:0000259" key="4">
    <source>
        <dbReference type="Pfam" id="PF00112"/>
    </source>
</evidence>
<keyword evidence="1" id="KW-0645">Protease</keyword>
<dbReference type="PROSITE" id="PS00139">
    <property type="entry name" value="THIOL_PROTEASE_CYS"/>
    <property type="match status" value="1"/>
</dbReference>
<dbReference type="AlphaFoldDB" id="A0A2S1SJG1"/>
<dbReference type="Gene3D" id="3.90.70.10">
    <property type="entry name" value="Cysteine proteinases"/>
    <property type="match status" value="1"/>
</dbReference>
<organism evidence="5 6">
    <name type="scientific">Flavobacterium pallidum</name>
    <dbReference type="NCBI Taxonomy" id="2172098"/>
    <lineage>
        <taxon>Bacteria</taxon>
        <taxon>Pseudomonadati</taxon>
        <taxon>Bacteroidota</taxon>
        <taxon>Flavobacteriia</taxon>
        <taxon>Flavobacteriales</taxon>
        <taxon>Flavobacteriaceae</taxon>
        <taxon>Flavobacterium</taxon>
    </lineage>
</organism>
<dbReference type="InterPro" id="IPR000169">
    <property type="entry name" value="Pept_cys_AS"/>
</dbReference>
<proteinExistence type="inferred from homology"/>
<dbReference type="Pfam" id="PF00112">
    <property type="entry name" value="Peptidase_C1"/>
    <property type="match status" value="1"/>
</dbReference>
<feature type="active site" evidence="2">
    <location>
        <position position="304"/>
    </location>
</feature>
<feature type="domain" description="Peptidase C1A papain C-terminal" evidence="4">
    <location>
        <begin position="30"/>
        <end position="128"/>
    </location>
</feature>
<dbReference type="PIRSF" id="PIRSF005700">
    <property type="entry name" value="PepC"/>
    <property type="match status" value="1"/>
</dbReference>
<reference evidence="5 6" key="1">
    <citation type="submission" date="2018-05" db="EMBL/GenBank/DDBJ databases">
        <title>Genome sequencing of Flavobacterium sp. HYN0049.</title>
        <authorList>
            <person name="Yi H."/>
            <person name="Baek C."/>
        </authorList>
    </citation>
    <scope>NUCLEOTIDE SEQUENCE [LARGE SCALE GENOMIC DNA]</scope>
    <source>
        <strain evidence="5 6">HYN0049</strain>
    </source>
</reference>
<dbReference type="InterPro" id="IPR004134">
    <property type="entry name" value="Peptidase_C1B"/>
</dbReference>
<keyword evidence="1" id="KW-0378">Hydrolase</keyword>
<name>A0A2S1SJG1_9FLAO</name>
<dbReference type="InterPro" id="IPR000668">
    <property type="entry name" value="Peptidase_C1A_C"/>
</dbReference>
<keyword evidence="3" id="KW-0732">Signal</keyword>
<sequence>MKKSIFSLALLSIGFCGYSQAYEFQTVKDIEATPIISQDQTGTCWSFSTTSFLEAEIIRITGKPIDLSEMFNVRHTYDKKAWTYVMRQGHAQFGEGGLAHDVINSAKEFGVVPEDAYTGLTGSATKYNHAKMVAELEKMLKGYADPGKKLSPEWKSEVKKVLDETLGKSVTEFNYQGKMYTPKSFLEMTKLKLQDYVTISSYINEPYYKPFILDIPDNFSNGSFYNMPLDEFMQNIDNAIDKGYTLALDIDVTEDTFSADKQLAVIPADDADKKSILTEIKPERQITPDFRQAEFENFDTTDDHLMHIVGKVKDQKGNMYYKVKNSWGSKGPHSGFVYMSVPYVRLKAISVLVHKDGLLKKTKKELGV</sequence>
<evidence type="ECO:0000313" key="5">
    <source>
        <dbReference type="EMBL" id="AWI26548.1"/>
    </source>
</evidence>
<dbReference type="GO" id="GO:0006508">
    <property type="term" value="P:proteolysis"/>
    <property type="evidence" value="ECO:0007669"/>
    <property type="project" value="UniProtKB-KW"/>
</dbReference>
<accession>A0A2S1SJG1</accession>
<dbReference type="GO" id="GO:0070005">
    <property type="term" value="F:cysteine-type aminopeptidase activity"/>
    <property type="evidence" value="ECO:0007669"/>
    <property type="project" value="InterPro"/>
</dbReference>
<dbReference type="Pfam" id="PF03051">
    <property type="entry name" value="Peptidase_C1_2"/>
    <property type="match status" value="1"/>
</dbReference>